<dbReference type="InParanoid" id="K3WEL3"/>
<keyword evidence="3" id="KW-1185">Reference proteome</keyword>
<dbReference type="eggNOG" id="KOG1946">
    <property type="taxonomic scope" value="Eukaryota"/>
</dbReference>
<reference evidence="3" key="1">
    <citation type="journal article" date="2010" name="Genome Biol.">
        <title>Genome sequence of the necrotrophic plant pathogen Pythium ultimum reveals original pathogenicity mechanisms and effector repertoire.</title>
        <authorList>
            <person name="Levesque C.A."/>
            <person name="Brouwer H."/>
            <person name="Cano L."/>
            <person name="Hamilton J.P."/>
            <person name="Holt C."/>
            <person name="Huitema E."/>
            <person name="Raffaele S."/>
            <person name="Robideau G.P."/>
            <person name="Thines M."/>
            <person name="Win J."/>
            <person name="Zerillo M.M."/>
            <person name="Beakes G.W."/>
            <person name="Boore J.L."/>
            <person name="Busam D."/>
            <person name="Dumas B."/>
            <person name="Ferriera S."/>
            <person name="Fuerstenberg S.I."/>
            <person name="Gachon C.M."/>
            <person name="Gaulin E."/>
            <person name="Govers F."/>
            <person name="Grenville-Briggs L."/>
            <person name="Horner N."/>
            <person name="Hostetler J."/>
            <person name="Jiang R.H."/>
            <person name="Johnson J."/>
            <person name="Krajaejun T."/>
            <person name="Lin H."/>
            <person name="Meijer H.J."/>
            <person name="Moore B."/>
            <person name="Morris P."/>
            <person name="Phuntmart V."/>
            <person name="Puiu D."/>
            <person name="Shetty J."/>
            <person name="Stajich J.E."/>
            <person name="Tripathy S."/>
            <person name="Wawra S."/>
            <person name="van West P."/>
            <person name="Whitty B.R."/>
            <person name="Coutinho P.M."/>
            <person name="Henrissat B."/>
            <person name="Martin F."/>
            <person name="Thomas P.D."/>
            <person name="Tyler B.M."/>
            <person name="De Vries R.P."/>
            <person name="Kamoun S."/>
            <person name="Yandell M."/>
            <person name="Tisserat N."/>
            <person name="Buell C.R."/>
        </authorList>
    </citation>
    <scope>NUCLEOTIDE SEQUENCE</scope>
    <source>
        <strain evidence="3">DAOM:BR144</strain>
    </source>
</reference>
<dbReference type="VEuPathDB" id="FungiDB:PYU1_G003394"/>
<dbReference type="EnsemblProtists" id="PYU1_T003404">
    <property type="protein sequence ID" value="PYU1_T003404"/>
    <property type="gene ID" value="PYU1_G003394"/>
</dbReference>
<dbReference type="AlphaFoldDB" id="K3WEL3"/>
<dbReference type="PANTHER" id="PTHR13844">
    <property type="entry name" value="SWI/SNF-RELATED MATRIX-ASSOCIATED ACTIN-DEPENDENT REGULATOR OF CHROMATIN SUBFAMILY D"/>
    <property type="match status" value="1"/>
</dbReference>
<evidence type="ECO:0000313" key="2">
    <source>
        <dbReference type="EnsemblProtists" id="PYU1_T003404"/>
    </source>
</evidence>
<dbReference type="OMA" id="HSNHEIM"/>
<reference evidence="2" key="3">
    <citation type="submission" date="2015-02" db="UniProtKB">
        <authorList>
            <consortium name="EnsemblProtists"/>
        </authorList>
    </citation>
    <scope>IDENTIFICATION</scope>
    <source>
        <strain evidence="2">DAOM BR144</strain>
    </source>
</reference>
<dbReference type="CDD" id="cd10567">
    <property type="entry name" value="SWIB-MDM2_like"/>
    <property type="match status" value="1"/>
</dbReference>
<dbReference type="STRING" id="431595.K3WEL3"/>
<dbReference type="Gene3D" id="1.10.245.10">
    <property type="entry name" value="SWIB/MDM2 domain"/>
    <property type="match status" value="1"/>
</dbReference>
<dbReference type="HOGENOM" id="CLU_046065_5_1_1"/>
<evidence type="ECO:0000313" key="3">
    <source>
        <dbReference type="Proteomes" id="UP000019132"/>
    </source>
</evidence>
<protein>
    <recommendedName>
        <fullName evidence="1">DM2 domain-containing protein</fullName>
    </recommendedName>
</protein>
<dbReference type="InterPro" id="IPR019835">
    <property type="entry name" value="SWIB_domain"/>
</dbReference>
<dbReference type="SUPFAM" id="SSF47592">
    <property type="entry name" value="SWIB/MDM2 domain"/>
    <property type="match status" value="1"/>
</dbReference>
<proteinExistence type="predicted"/>
<name>K3WEL3_GLOUD</name>
<dbReference type="Proteomes" id="UP000019132">
    <property type="component" value="Unassembled WGS sequence"/>
</dbReference>
<dbReference type="InterPro" id="IPR036885">
    <property type="entry name" value="SWIB_MDM2_dom_sf"/>
</dbReference>
<reference evidence="3" key="2">
    <citation type="submission" date="2010-04" db="EMBL/GenBank/DDBJ databases">
        <authorList>
            <person name="Buell R."/>
            <person name="Hamilton J."/>
            <person name="Hostetler J."/>
        </authorList>
    </citation>
    <scope>NUCLEOTIDE SEQUENCE [LARGE SCALE GENOMIC DNA]</scope>
    <source>
        <strain evidence="3">DAOM:BR144</strain>
    </source>
</reference>
<accession>K3WEL3</accession>
<evidence type="ECO:0000259" key="1">
    <source>
        <dbReference type="PROSITE" id="PS51925"/>
    </source>
</evidence>
<sequence>MSNLNKLYKLSAPLQGLLGKSELSRPAAVKEFWVYVKEHKLQDPADGRIIRPNQQMKDVFNVNEIKLTQVMGLLSKHLEKPSVAH</sequence>
<dbReference type="EMBL" id="GL376603">
    <property type="status" value="NOT_ANNOTATED_CDS"/>
    <property type="molecule type" value="Genomic_DNA"/>
</dbReference>
<feature type="domain" description="DM2" evidence="1">
    <location>
        <begin position="3"/>
        <end position="80"/>
    </location>
</feature>
<dbReference type="Pfam" id="PF02201">
    <property type="entry name" value="SWIB"/>
    <property type="match status" value="1"/>
</dbReference>
<dbReference type="PROSITE" id="PS51925">
    <property type="entry name" value="SWIB_MDM2"/>
    <property type="match status" value="1"/>
</dbReference>
<dbReference type="SMART" id="SM00151">
    <property type="entry name" value="SWIB"/>
    <property type="match status" value="1"/>
</dbReference>
<organism evidence="2 3">
    <name type="scientific">Globisporangium ultimum (strain ATCC 200006 / CBS 805.95 / DAOM BR144)</name>
    <name type="common">Pythium ultimum</name>
    <dbReference type="NCBI Taxonomy" id="431595"/>
    <lineage>
        <taxon>Eukaryota</taxon>
        <taxon>Sar</taxon>
        <taxon>Stramenopiles</taxon>
        <taxon>Oomycota</taxon>
        <taxon>Peronosporomycetes</taxon>
        <taxon>Pythiales</taxon>
        <taxon>Pythiaceae</taxon>
        <taxon>Globisporangium</taxon>
    </lineage>
</organism>
<dbReference type="InterPro" id="IPR003121">
    <property type="entry name" value="SWIB_MDM2_domain"/>
</dbReference>